<reference evidence="1 2" key="1">
    <citation type="journal article" date="2011" name="J. Bacteriol.">
        <title>Genome sequence of 'Pedosphaera parvula' Ellin514, an aerobic Verrucomicrobial isolate from pasture soil.</title>
        <authorList>
            <person name="Kant R."/>
            <person name="van Passel M.W."/>
            <person name="Sangwan P."/>
            <person name="Palva A."/>
            <person name="Lucas S."/>
            <person name="Copeland A."/>
            <person name="Lapidus A."/>
            <person name="Glavina Del Rio T."/>
            <person name="Dalin E."/>
            <person name="Tice H."/>
            <person name="Bruce D."/>
            <person name="Goodwin L."/>
            <person name="Pitluck S."/>
            <person name="Chertkov O."/>
            <person name="Larimer F.W."/>
            <person name="Land M.L."/>
            <person name="Hauser L."/>
            <person name="Brettin T.S."/>
            <person name="Detter J.C."/>
            <person name="Han S."/>
            <person name="de Vos W.M."/>
            <person name="Janssen P.H."/>
            <person name="Smidt H."/>
        </authorList>
    </citation>
    <scope>NUCLEOTIDE SEQUENCE [LARGE SCALE GENOMIC DNA]</scope>
    <source>
        <strain evidence="1 2">Ellin514</strain>
    </source>
</reference>
<name>B9XKK5_PEDPL</name>
<proteinExistence type="predicted"/>
<dbReference type="Proteomes" id="UP000003688">
    <property type="component" value="Unassembled WGS sequence"/>
</dbReference>
<dbReference type="AlphaFoldDB" id="B9XKK5"/>
<protein>
    <submittedName>
        <fullName evidence="1">Uncharacterized protein</fullName>
    </submittedName>
</protein>
<sequence length="75" mass="8476">MKVLILDEDSRLFLGYNEWTDMPREAKDLGFTAHAHAVATQLGLKTFQILFYFPDIDSKVVVSNNGSQSNQQSKV</sequence>
<accession>B9XKK5</accession>
<evidence type="ECO:0000313" key="2">
    <source>
        <dbReference type="Proteomes" id="UP000003688"/>
    </source>
</evidence>
<gene>
    <name evidence="1" type="ORF">Cflav_PD2664</name>
</gene>
<keyword evidence="2" id="KW-1185">Reference proteome</keyword>
<organism evidence="1 2">
    <name type="scientific">Pedosphaera parvula (strain Ellin514)</name>
    <dbReference type="NCBI Taxonomy" id="320771"/>
    <lineage>
        <taxon>Bacteria</taxon>
        <taxon>Pseudomonadati</taxon>
        <taxon>Verrucomicrobiota</taxon>
        <taxon>Pedosphaerae</taxon>
        <taxon>Pedosphaerales</taxon>
        <taxon>Pedosphaeraceae</taxon>
        <taxon>Pedosphaera</taxon>
    </lineage>
</organism>
<dbReference type="RefSeq" id="WP_007416348.1">
    <property type="nucleotide sequence ID" value="NZ_ABOX02000025.1"/>
</dbReference>
<dbReference type="EMBL" id="ABOX02000025">
    <property type="protein sequence ID" value="EEF59675.1"/>
    <property type="molecule type" value="Genomic_DNA"/>
</dbReference>
<comment type="caution">
    <text evidence="1">The sequence shown here is derived from an EMBL/GenBank/DDBJ whole genome shotgun (WGS) entry which is preliminary data.</text>
</comment>
<evidence type="ECO:0000313" key="1">
    <source>
        <dbReference type="EMBL" id="EEF59675.1"/>
    </source>
</evidence>